<organism evidence="2 3">
    <name type="scientific">Candidatus Adlerbacteria bacterium GW2011_GWC1_50_9</name>
    <dbReference type="NCBI Taxonomy" id="1618608"/>
    <lineage>
        <taxon>Bacteria</taxon>
        <taxon>Candidatus Adleribacteriota</taxon>
    </lineage>
</organism>
<reference evidence="2 3" key="1">
    <citation type="journal article" date="2015" name="Nature">
        <title>rRNA introns, odd ribosomes, and small enigmatic genomes across a large radiation of phyla.</title>
        <authorList>
            <person name="Brown C.T."/>
            <person name="Hug L.A."/>
            <person name="Thomas B.C."/>
            <person name="Sharon I."/>
            <person name="Castelle C.J."/>
            <person name="Singh A."/>
            <person name="Wilkins M.J."/>
            <person name="Williams K.H."/>
            <person name="Banfield J.F."/>
        </authorList>
    </citation>
    <scope>NUCLEOTIDE SEQUENCE [LARGE SCALE GENOMIC DNA]</scope>
</reference>
<dbReference type="Gene3D" id="3.30.420.40">
    <property type="match status" value="2"/>
</dbReference>
<accession>A0A0G1WJM8</accession>
<dbReference type="PANTHER" id="PTHR18964">
    <property type="entry name" value="ROK (REPRESSOR, ORF, KINASE) FAMILY"/>
    <property type="match status" value="1"/>
</dbReference>
<evidence type="ECO:0008006" key="4">
    <source>
        <dbReference type="Google" id="ProtNLM"/>
    </source>
</evidence>
<dbReference type="SUPFAM" id="SSF53067">
    <property type="entry name" value="Actin-like ATPase domain"/>
    <property type="match status" value="1"/>
</dbReference>
<proteinExistence type="inferred from homology"/>
<comment type="caution">
    <text evidence="2">The sequence shown here is derived from an EMBL/GenBank/DDBJ whole genome shotgun (WGS) entry which is preliminary data.</text>
</comment>
<sequence length="262" mass="27724">MRIVFDIGGTNMRVALVSENGVSDVKKIPTPKEPKEAIVKLAELAREAAAGQTITVAAGGIRGRVVGGVFLQDKILSKWEGVNLANEISNALGATVQIVHDTALVGLGEVHDGAGRGSKICAYVTVSTGVGGDRIVDGKIDRSTYNPEIGRQLIDGMELEDMISGTAVQKKFGIHPKDLESEEERNKLADILAIGLYNTVLHWSPDTIVLGGSMIVGVNPIPLSRVQESLTQRLTMYPKAPTIKMAELGDVGGLHGGRALLA</sequence>
<dbReference type="InterPro" id="IPR000600">
    <property type="entry name" value="ROK"/>
</dbReference>
<gene>
    <name evidence="2" type="ORF">UY61_C0070G0003</name>
</gene>
<dbReference type="PANTHER" id="PTHR18964:SF149">
    <property type="entry name" value="BIFUNCTIONAL UDP-N-ACETYLGLUCOSAMINE 2-EPIMERASE_N-ACETYLMANNOSAMINE KINASE"/>
    <property type="match status" value="1"/>
</dbReference>
<dbReference type="Proteomes" id="UP000034201">
    <property type="component" value="Unassembled WGS sequence"/>
</dbReference>
<comment type="similarity">
    <text evidence="1">Belongs to the ROK (NagC/XylR) family.</text>
</comment>
<dbReference type="EMBL" id="LCQQ01000070">
    <property type="protein sequence ID" value="KKW18976.1"/>
    <property type="molecule type" value="Genomic_DNA"/>
</dbReference>
<evidence type="ECO:0000256" key="1">
    <source>
        <dbReference type="ARBA" id="ARBA00006479"/>
    </source>
</evidence>
<dbReference type="AlphaFoldDB" id="A0A0G1WJM8"/>
<name>A0A0G1WJM8_9BACT</name>
<dbReference type="Pfam" id="PF00480">
    <property type="entry name" value="ROK"/>
    <property type="match status" value="1"/>
</dbReference>
<dbReference type="InterPro" id="IPR043129">
    <property type="entry name" value="ATPase_NBD"/>
</dbReference>
<evidence type="ECO:0000313" key="3">
    <source>
        <dbReference type="Proteomes" id="UP000034201"/>
    </source>
</evidence>
<evidence type="ECO:0000313" key="2">
    <source>
        <dbReference type="EMBL" id="KKW18976.1"/>
    </source>
</evidence>
<protein>
    <recommendedName>
        <fullName evidence="4">ROK family protein</fullName>
    </recommendedName>
</protein>